<dbReference type="PROSITE" id="PS51085">
    <property type="entry name" value="2FE2S_FER_2"/>
    <property type="match status" value="1"/>
</dbReference>
<dbReference type="PANTHER" id="PTHR47354">
    <property type="entry name" value="NADH OXIDOREDUCTASE HCR"/>
    <property type="match status" value="1"/>
</dbReference>
<dbReference type="CDD" id="cd00207">
    <property type="entry name" value="fer2"/>
    <property type="match status" value="1"/>
</dbReference>
<dbReference type="SUPFAM" id="SSF54292">
    <property type="entry name" value="2Fe-2S ferredoxin-like"/>
    <property type="match status" value="1"/>
</dbReference>
<dbReference type="Pfam" id="PF00111">
    <property type="entry name" value="Fer2"/>
    <property type="match status" value="1"/>
</dbReference>
<dbReference type="EMBL" id="FMWD01000004">
    <property type="protein sequence ID" value="SCZ57875.1"/>
    <property type="molecule type" value="Genomic_DNA"/>
</dbReference>
<dbReference type="AlphaFoldDB" id="A0A1G5Q7L7"/>
<dbReference type="GO" id="GO:0016491">
    <property type="term" value="F:oxidoreductase activity"/>
    <property type="evidence" value="ECO:0007669"/>
    <property type="project" value="InterPro"/>
</dbReference>
<feature type="domain" description="FAD-binding FR-type" evidence="2">
    <location>
        <begin position="100"/>
        <end position="198"/>
    </location>
</feature>
<dbReference type="Gene3D" id="2.40.30.10">
    <property type="entry name" value="Translation factors"/>
    <property type="match status" value="1"/>
</dbReference>
<dbReference type="InterPro" id="IPR036010">
    <property type="entry name" value="2Fe-2S_ferredoxin-like_sf"/>
</dbReference>
<dbReference type="SUPFAM" id="SSF63380">
    <property type="entry name" value="Riboflavin synthase domain-like"/>
    <property type="match status" value="1"/>
</dbReference>
<dbReference type="PROSITE" id="PS51384">
    <property type="entry name" value="FAD_FR"/>
    <property type="match status" value="1"/>
</dbReference>
<gene>
    <name evidence="3" type="ORF">SAMN03097708_01530</name>
</gene>
<sequence>MSYRVQLLPSGRTFTAEAHESLLDAGLRSGVNLPYSCAGGSCGECKARVLSGDVDLLSRHEYVIPEAEKLRNTILLCSNAPTSDVVLEVVDTGEAGEIPHQRIRARIASARRVGDYLLLQVRTPRTQTLRFLAGQYVTLSVEGVGNRPAAVGSCPCNGRVVQFQLHRDEDPVAAHLYEHADTGAPLAIEGPYGNFTLDESSSAPLVMVAEGTGFAPIKSLVEHFIALERELPVRLFWIAEPGGHYLENVCRSWRDVLDNFEVFLIDRTPGLEIAAVIEPIRSAAPDSADWYLACSPEIEAALREASSGRLRVYSYETGSREHGSADSSLA</sequence>
<dbReference type="OrthoDB" id="9806195at2"/>
<dbReference type="SUPFAM" id="SSF52343">
    <property type="entry name" value="Ferredoxin reductase-like, C-terminal NADP-linked domain"/>
    <property type="match status" value="1"/>
</dbReference>
<proteinExistence type="predicted"/>
<dbReference type="Proteomes" id="UP000199648">
    <property type="component" value="Unassembled WGS sequence"/>
</dbReference>
<feature type="domain" description="2Fe-2S ferredoxin-type" evidence="1">
    <location>
        <begin position="3"/>
        <end position="93"/>
    </location>
</feature>
<dbReference type="InterPro" id="IPR001041">
    <property type="entry name" value="2Fe-2S_ferredoxin-type"/>
</dbReference>
<reference evidence="3 4" key="1">
    <citation type="submission" date="2016-10" db="EMBL/GenBank/DDBJ databases">
        <authorList>
            <person name="de Groot N.N."/>
        </authorList>
    </citation>
    <scope>NUCLEOTIDE SEQUENCE [LARGE SCALE GENOMIC DNA]</scope>
    <source>
        <strain evidence="3 4">HLD2</strain>
    </source>
</reference>
<dbReference type="InterPro" id="IPR039261">
    <property type="entry name" value="FNR_nucleotide-bd"/>
</dbReference>
<accession>A0A1G5Q7L7</accession>
<dbReference type="RefSeq" id="WP_092994870.1">
    <property type="nucleotide sequence ID" value="NZ_FMWD01000004.1"/>
</dbReference>
<protein>
    <submittedName>
        <fullName evidence="3">CDP-4-dehydro-6-deoxyglucose reductase</fullName>
    </submittedName>
</protein>
<evidence type="ECO:0000313" key="3">
    <source>
        <dbReference type="EMBL" id="SCZ57875.1"/>
    </source>
</evidence>
<evidence type="ECO:0000259" key="1">
    <source>
        <dbReference type="PROSITE" id="PS51085"/>
    </source>
</evidence>
<name>A0A1G5Q7L7_9GAMM</name>
<dbReference type="InterPro" id="IPR017927">
    <property type="entry name" value="FAD-bd_FR_type"/>
</dbReference>
<evidence type="ECO:0000313" key="4">
    <source>
        <dbReference type="Proteomes" id="UP000199648"/>
    </source>
</evidence>
<dbReference type="InterPro" id="IPR050415">
    <property type="entry name" value="MRET"/>
</dbReference>
<dbReference type="GO" id="GO:0051536">
    <property type="term" value="F:iron-sulfur cluster binding"/>
    <property type="evidence" value="ECO:0007669"/>
    <property type="project" value="InterPro"/>
</dbReference>
<evidence type="ECO:0000259" key="2">
    <source>
        <dbReference type="PROSITE" id="PS51384"/>
    </source>
</evidence>
<dbReference type="PRINTS" id="PR00410">
    <property type="entry name" value="PHEHYDRXLASE"/>
</dbReference>
<dbReference type="Gene3D" id="3.40.50.80">
    <property type="entry name" value="Nucleotide-binding domain of ferredoxin-NADP reductase (FNR) module"/>
    <property type="match status" value="1"/>
</dbReference>
<dbReference type="InterPro" id="IPR012675">
    <property type="entry name" value="Beta-grasp_dom_sf"/>
</dbReference>
<dbReference type="STRING" id="415747.SAMN03097708_01530"/>
<dbReference type="InterPro" id="IPR017938">
    <property type="entry name" value="Riboflavin_synthase-like_b-brl"/>
</dbReference>
<organism evidence="3 4">
    <name type="scientific">Thiohalomonas denitrificans</name>
    <dbReference type="NCBI Taxonomy" id="415747"/>
    <lineage>
        <taxon>Bacteria</taxon>
        <taxon>Pseudomonadati</taxon>
        <taxon>Pseudomonadota</taxon>
        <taxon>Gammaproteobacteria</taxon>
        <taxon>Thiohalomonadales</taxon>
        <taxon>Thiohalomonadaceae</taxon>
        <taxon>Thiohalomonas</taxon>
    </lineage>
</organism>
<keyword evidence="4" id="KW-1185">Reference proteome</keyword>
<dbReference type="Gene3D" id="3.10.20.30">
    <property type="match status" value="1"/>
</dbReference>
<dbReference type="PANTHER" id="PTHR47354:SF5">
    <property type="entry name" value="PROTEIN RFBI"/>
    <property type="match status" value="1"/>
</dbReference>